<evidence type="ECO:0000256" key="1">
    <source>
        <dbReference type="ARBA" id="ARBA00008532"/>
    </source>
</evidence>
<comment type="similarity">
    <text evidence="1">Belongs to the DDAH family.</text>
</comment>
<dbReference type="GO" id="GO:0000052">
    <property type="term" value="P:citrulline metabolic process"/>
    <property type="evidence" value="ECO:0007669"/>
    <property type="project" value="TreeGrafter"/>
</dbReference>
<evidence type="ECO:0000313" key="3">
    <source>
        <dbReference type="EMBL" id="ALC48622.1"/>
    </source>
</evidence>
<accession>A0A0M4EUA0</accession>
<dbReference type="GO" id="GO:0006525">
    <property type="term" value="P:arginine metabolic process"/>
    <property type="evidence" value="ECO:0007669"/>
    <property type="project" value="TreeGrafter"/>
</dbReference>
<dbReference type="AlphaFoldDB" id="A0A0M4EUA0"/>
<dbReference type="GO" id="GO:0016403">
    <property type="term" value="F:dimethylargininase activity"/>
    <property type="evidence" value="ECO:0007669"/>
    <property type="project" value="TreeGrafter"/>
</dbReference>
<keyword evidence="4" id="KW-1185">Reference proteome</keyword>
<dbReference type="EMBL" id="CP012528">
    <property type="protein sequence ID" value="ALC48622.1"/>
    <property type="molecule type" value="Genomic_DNA"/>
</dbReference>
<dbReference type="SUPFAM" id="SSF55909">
    <property type="entry name" value="Pentein"/>
    <property type="match status" value="1"/>
</dbReference>
<dbReference type="GO" id="GO:0016597">
    <property type="term" value="F:amino acid binding"/>
    <property type="evidence" value="ECO:0007669"/>
    <property type="project" value="TreeGrafter"/>
</dbReference>
<dbReference type="PANTHER" id="PTHR12737:SF9">
    <property type="entry name" value="DIMETHYLARGININASE"/>
    <property type="match status" value="1"/>
</dbReference>
<dbReference type="PANTHER" id="PTHR12737">
    <property type="entry name" value="DIMETHYLARGININE DIMETHYLAMINOHYDROLASE"/>
    <property type="match status" value="1"/>
</dbReference>
<reference evidence="3 4" key="1">
    <citation type="submission" date="2015-08" db="EMBL/GenBank/DDBJ databases">
        <title>Ancestral chromatin configuration constrains chromatin evolution on differentiating sex chromosomes in Drosophila.</title>
        <authorList>
            <person name="Zhou Q."/>
            <person name="Bachtrog D."/>
        </authorList>
    </citation>
    <scope>NUCLEOTIDE SEQUENCE [LARGE SCALE GENOMIC DNA]</scope>
    <source>
        <tissue evidence="3">Whole larvae</tissue>
    </source>
</reference>
<dbReference type="OrthoDB" id="10016839at2759"/>
<dbReference type="InterPro" id="IPR033199">
    <property type="entry name" value="DDAH-like"/>
</dbReference>
<dbReference type="FunFam" id="3.75.10.10:FF:000004">
    <property type="entry name" value="N(G),N(G)-dimethylarginine dimethylaminohydrolase 1"/>
    <property type="match status" value="1"/>
</dbReference>
<dbReference type="Gene3D" id="3.75.10.10">
    <property type="entry name" value="L-arginine/glycine Amidinotransferase, Chain A"/>
    <property type="match status" value="1"/>
</dbReference>
<protein>
    <submittedName>
        <fullName evidence="3">CG1764</fullName>
    </submittedName>
</protein>
<evidence type="ECO:0000256" key="2">
    <source>
        <dbReference type="ARBA" id="ARBA00022801"/>
    </source>
</evidence>
<gene>
    <name evidence="3" type="ORF">Dbus_chrXg478</name>
</gene>
<name>A0A0M4EUA0_DROBS</name>
<dbReference type="Proteomes" id="UP000494163">
    <property type="component" value="Chromosome X"/>
</dbReference>
<organism evidence="3 4">
    <name type="scientific">Drosophila busckii</name>
    <name type="common">Fruit fly</name>
    <dbReference type="NCBI Taxonomy" id="30019"/>
    <lineage>
        <taxon>Eukaryota</taxon>
        <taxon>Metazoa</taxon>
        <taxon>Ecdysozoa</taxon>
        <taxon>Arthropoda</taxon>
        <taxon>Hexapoda</taxon>
        <taxon>Insecta</taxon>
        <taxon>Pterygota</taxon>
        <taxon>Neoptera</taxon>
        <taxon>Endopterygota</taxon>
        <taxon>Diptera</taxon>
        <taxon>Brachycera</taxon>
        <taxon>Muscomorpha</taxon>
        <taxon>Ephydroidea</taxon>
        <taxon>Drosophilidae</taxon>
        <taxon>Drosophila</taxon>
    </lineage>
</organism>
<dbReference type="SMR" id="A0A0M4EUA0"/>
<keyword evidence="2" id="KW-0378">Hydrolase</keyword>
<dbReference type="OMA" id="STPDCAF"/>
<sequence length="268" mass="29850">MSTKYTHAIVARISSALLESGNFDVQLAKQQHEQYCALLREIGLDVIELPPDDALPEGVFVESSAVICNGVALIGRSENPKRQREADSMAIILKKELDIPVIEIEESHALLDGGDVLFTGREFFVGISSFTNEEGARAVAMAFPEYPVTPIRVNSNKRLKYYVTMAGPDVLCVSTSPSCQEIVKRMEREASFTYQKLTLPEESAANMIYINGTIVHRSPMEIPEAYKTLKEKIDIPTRNINISEFSQYSSGLSSGCLLLRRWKSIRSI</sequence>
<evidence type="ECO:0000313" key="4">
    <source>
        <dbReference type="Proteomes" id="UP000494163"/>
    </source>
</evidence>
<dbReference type="STRING" id="30019.A0A0M4EUA0"/>
<dbReference type="GO" id="GO:0045429">
    <property type="term" value="P:positive regulation of nitric oxide biosynthetic process"/>
    <property type="evidence" value="ECO:0007669"/>
    <property type="project" value="TreeGrafter"/>
</dbReference>
<proteinExistence type="inferred from homology"/>